<dbReference type="Proteomes" id="UP000011864">
    <property type="component" value="Chromosome"/>
</dbReference>
<evidence type="ECO:0000256" key="1">
    <source>
        <dbReference type="SAM" id="Phobius"/>
    </source>
</evidence>
<dbReference type="KEGG" id="gps:C427_3828"/>
<accession>K7A9P1</accession>
<evidence type="ECO:0000313" key="3">
    <source>
        <dbReference type="Proteomes" id="UP000011864"/>
    </source>
</evidence>
<dbReference type="HOGENOM" id="CLU_1990515_0_0_6"/>
<dbReference type="AlphaFoldDB" id="K7A9P1"/>
<proteinExistence type="predicted"/>
<gene>
    <name evidence="2" type="ORF">C427_3828</name>
</gene>
<protein>
    <submittedName>
        <fullName evidence="2">Uncharacterized protein</fullName>
    </submittedName>
</protein>
<dbReference type="STRING" id="1129794.C427_3828"/>
<keyword evidence="1" id="KW-0472">Membrane</keyword>
<organism evidence="2 3">
    <name type="scientific">Paraglaciecola psychrophila 170</name>
    <dbReference type="NCBI Taxonomy" id="1129794"/>
    <lineage>
        <taxon>Bacteria</taxon>
        <taxon>Pseudomonadati</taxon>
        <taxon>Pseudomonadota</taxon>
        <taxon>Gammaproteobacteria</taxon>
        <taxon>Alteromonadales</taxon>
        <taxon>Alteromonadaceae</taxon>
        <taxon>Paraglaciecola</taxon>
    </lineage>
</organism>
<keyword evidence="3" id="KW-1185">Reference proteome</keyword>
<dbReference type="RefSeq" id="WP_007637678.1">
    <property type="nucleotide sequence ID" value="NZ_BAES01000040.1"/>
</dbReference>
<evidence type="ECO:0000313" key="2">
    <source>
        <dbReference type="EMBL" id="AGH45936.1"/>
    </source>
</evidence>
<dbReference type="EMBL" id="CP003837">
    <property type="protein sequence ID" value="AGH45936.1"/>
    <property type="molecule type" value="Genomic_DNA"/>
</dbReference>
<keyword evidence="1" id="KW-1133">Transmembrane helix</keyword>
<dbReference type="PATRIC" id="fig|1129794.4.peg.3816"/>
<name>K7A9P1_9ALTE</name>
<reference evidence="2 3" key="1">
    <citation type="journal article" date="2013" name="Genome Announc.">
        <title>Complete Genome Sequence of Glaciecola psychrophila Strain 170T.</title>
        <authorList>
            <person name="Yin J."/>
            <person name="Chen J."/>
            <person name="Liu G."/>
            <person name="Yu Y."/>
            <person name="Song L."/>
            <person name="Wang X."/>
            <person name="Qu X."/>
        </authorList>
    </citation>
    <scope>NUCLEOTIDE SEQUENCE [LARGE SCALE GENOMIC DNA]</scope>
    <source>
        <strain evidence="2 3">170</strain>
    </source>
</reference>
<feature type="transmembrane region" description="Helical" evidence="1">
    <location>
        <begin position="15"/>
        <end position="34"/>
    </location>
</feature>
<keyword evidence="1" id="KW-0812">Transmembrane</keyword>
<dbReference type="Pfam" id="PF07254">
    <property type="entry name" value="Cpta_toxin"/>
    <property type="match status" value="1"/>
</dbReference>
<dbReference type="InterPro" id="IPR009883">
    <property type="entry name" value="YgfX"/>
</dbReference>
<sequence length="125" mass="14803">MLIVFSIFSWQDKSIQYQTLVQILALCTLTIYIFKTVFNTLCQKHSPVVFSQCGEWVETNLGEQTSWKVTDKSRVSFFLIFIHMISPLNYSQSKWCLIYRDQVSKRDFRRLCRVVIYQQQTAGKD</sequence>
<dbReference type="OrthoDB" id="6387148at2"/>